<dbReference type="PANTHER" id="PTHR46134">
    <property type="entry name" value="DRONGO, ISOFORM F"/>
    <property type="match status" value="1"/>
</dbReference>
<organism evidence="8 9">
    <name type="scientific">Aplysia californica</name>
    <name type="common">California sea hare</name>
    <dbReference type="NCBI Taxonomy" id="6500"/>
    <lineage>
        <taxon>Eukaryota</taxon>
        <taxon>Metazoa</taxon>
        <taxon>Spiralia</taxon>
        <taxon>Lophotrochozoa</taxon>
        <taxon>Mollusca</taxon>
        <taxon>Gastropoda</taxon>
        <taxon>Heterobranchia</taxon>
        <taxon>Euthyneura</taxon>
        <taxon>Tectipleura</taxon>
        <taxon>Aplysiida</taxon>
        <taxon>Aplysioidea</taxon>
        <taxon>Aplysiidae</taxon>
        <taxon>Aplysia</taxon>
    </lineage>
</organism>
<dbReference type="SUPFAM" id="SSF57863">
    <property type="entry name" value="ArfGap/RecO-like zinc finger"/>
    <property type="match status" value="1"/>
</dbReference>
<keyword evidence="2" id="KW-0677">Repeat</keyword>
<dbReference type="InterPro" id="IPR001164">
    <property type="entry name" value="ArfGAP_dom"/>
</dbReference>
<feature type="region of interest" description="Disordered" evidence="6">
    <location>
        <begin position="248"/>
        <end position="305"/>
    </location>
</feature>
<evidence type="ECO:0000256" key="3">
    <source>
        <dbReference type="ARBA" id="ARBA00022771"/>
    </source>
</evidence>
<reference evidence="9" key="1">
    <citation type="submission" date="2025-08" db="UniProtKB">
        <authorList>
            <consortium name="RefSeq"/>
        </authorList>
    </citation>
    <scope>IDENTIFICATION</scope>
</reference>
<feature type="domain" description="Arf-GAP" evidence="7">
    <location>
        <begin position="10"/>
        <end position="137"/>
    </location>
</feature>
<dbReference type="Pfam" id="PF01412">
    <property type="entry name" value="ArfGap"/>
    <property type="match status" value="1"/>
</dbReference>
<keyword evidence="1" id="KW-0479">Metal-binding</keyword>
<proteinExistence type="predicted"/>
<dbReference type="PRINTS" id="PR00405">
    <property type="entry name" value="REVINTRACTNG"/>
</dbReference>
<evidence type="ECO:0000256" key="5">
    <source>
        <dbReference type="PROSITE-ProRule" id="PRU00288"/>
    </source>
</evidence>
<dbReference type="InterPro" id="IPR052248">
    <property type="entry name" value="Arf-GAP_FG-repeat_protein"/>
</dbReference>
<dbReference type="InterPro" id="IPR037278">
    <property type="entry name" value="ARFGAP/RecO"/>
</dbReference>
<dbReference type="PROSITE" id="PS50115">
    <property type="entry name" value="ARFGAP"/>
    <property type="match status" value="1"/>
</dbReference>
<evidence type="ECO:0000313" key="8">
    <source>
        <dbReference type="Proteomes" id="UP000694888"/>
    </source>
</evidence>
<dbReference type="PANTHER" id="PTHR46134:SF3">
    <property type="entry name" value="ARFGAP WITH FG REPEATS 1"/>
    <property type="match status" value="1"/>
</dbReference>
<feature type="compositionally biased region" description="Low complexity" evidence="6">
    <location>
        <begin position="289"/>
        <end position="305"/>
    </location>
</feature>
<dbReference type="RefSeq" id="XP_012942427.2">
    <property type="nucleotide sequence ID" value="XM_013086973.2"/>
</dbReference>
<keyword evidence="3 5" id="KW-0863">Zinc-finger</keyword>
<dbReference type="InterPro" id="IPR038508">
    <property type="entry name" value="ArfGAP_dom_sf"/>
</dbReference>
<evidence type="ECO:0000259" key="7">
    <source>
        <dbReference type="PROSITE" id="PS50115"/>
    </source>
</evidence>
<sequence>MASNKRKQDEKHLKMLREMVSLPSNKQCFDCHQRGPTYVNMTIGSFVCTSCSGILRGLNPPHRVKSISMASFTPEEMDFLKSHGNELNRKVYLGLYDSRSWPEPDSRDEQRVRDYMVQKYENKRYYVAPTDAMKEDTKRANEAALNSKPQAKPLRSMLGENAPKLGAVPAAQPAPVTVPHPSAFKTPLAAPVSSQQNNSTAAVPAPAAVAKPSSGFDLLGDLGGDPFASNVPATSGSADGGFADFSNFNSFSTAPPQPTATAPVPQAQPPPAAFPISNTPLQPMGTGLTPTSSNTPAAAPAPAPQSHTAASFSAISDKYAALADLDSAFSAPTTTATAINWGGPEGGAINWGGSSSSSAPVSTPSSGAGVSWSGGSAGAVPINWNNAGAGTMGSSPVSQGFGAPPAGKPGNPFLKPMANPFGGATSNPGMPPAFSSAAPNSTVNPFGAPNSMGGLGGQFSQAGGVGMPTSSVAPGFGAQFPPQAATSGFAQFPPMQNGGFGMTPVSAGGAFAGAAPGAFPQQQQQQQQFMMPAAQQQQAGWGVPGQMPAGGQPVANPFMSTAMQQQVPPPSGSTNPFL</sequence>
<dbReference type="Proteomes" id="UP000694888">
    <property type="component" value="Unplaced"/>
</dbReference>
<dbReference type="SMART" id="SM00105">
    <property type="entry name" value="ArfGap"/>
    <property type="match status" value="1"/>
</dbReference>
<dbReference type="GeneID" id="101850109"/>
<dbReference type="Gene3D" id="1.10.220.150">
    <property type="entry name" value="Arf GTPase activating protein"/>
    <property type="match status" value="1"/>
</dbReference>
<keyword evidence="4" id="KW-0862">Zinc</keyword>
<protein>
    <submittedName>
        <fullName evidence="9">Arf-GAP domain and FG repeat-containing protein 1</fullName>
    </submittedName>
</protein>
<evidence type="ECO:0000256" key="6">
    <source>
        <dbReference type="SAM" id="MobiDB-lite"/>
    </source>
</evidence>
<feature type="region of interest" description="Disordered" evidence="6">
    <location>
        <begin position="391"/>
        <end position="438"/>
    </location>
</feature>
<evidence type="ECO:0000256" key="2">
    <source>
        <dbReference type="ARBA" id="ARBA00022737"/>
    </source>
</evidence>
<gene>
    <name evidence="9" type="primary">LOC101850109</name>
</gene>
<evidence type="ECO:0000256" key="1">
    <source>
        <dbReference type="ARBA" id="ARBA00022723"/>
    </source>
</evidence>
<evidence type="ECO:0000313" key="9">
    <source>
        <dbReference type="RefSeq" id="XP_012942427.2"/>
    </source>
</evidence>
<evidence type="ECO:0000256" key="4">
    <source>
        <dbReference type="ARBA" id="ARBA00022833"/>
    </source>
</evidence>
<accession>A0ABM1A7N3</accession>
<keyword evidence="8" id="KW-1185">Reference proteome</keyword>
<name>A0ABM1A7N3_APLCA</name>
<dbReference type="CDD" id="cd08838">
    <property type="entry name" value="ArfGap_AGFG"/>
    <property type="match status" value="1"/>
</dbReference>